<reference evidence="1 2" key="2">
    <citation type="submission" date="2022-06" db="EMBL/GenBank/DDBJ databases">
        <title>Genomic Encyclopedia of Type Strains, Phase I: the one thousand microbial genomes (KMG-I) project.</title>
        <authorList>
            <person name="Kyrpides N."/>
        </authorList>
    </citation>
    <scope>NUCLEOTIDE SEQUENCE [LARGE SCALE GENOMIC DNA]</scope>
    <source>
        <strain evidence="1 2">DSM 43889</strain>
    </source>
</reference>
<reference evidence="1 2" key="1">
    <citation type="submission" date="2013-07" db="EMBL/GenBank/DDBJ databases">
        <authorList>
            <consortium name="DOE Joint Genome Institute"/>
            <person name="Reeve W."/>
            <person name="Huntemann M."/>
            <person name="Han J."/>
            <person name="Chen A."/>
            <person name="Kyrpides N."/>
            <person name="Mavromatis K."/>
            <person name="Markowitz V."/>
            <person name="Palaniappan K."/>
            <person name="Ivanova N."/>
            <person name="Schaumberg A."/>
            <person name="Pati A."/>
            <person name="Liolios K."/>
            <person name="Nordberg H.P."/>
            <person name="Cantor M.N."/>
            <person name="Hua S.X."/>
            <person name="Woyke T."/>
        </authorList>
    </citation>
    <scope>NUCLEOTIDE SEQUENCE [LARGE SCALE GENOMIC DNA]</scope>
    <source>
        <strain evidence="1 2">DSM 43889</strain>
    </source>
</reference>
<dbReference type="RefSeq" id="WP_169731680.1">
    <property type="nucleotide sequence ID" value="NZ_AUBJ02000001.1"/>
</dbReference>
<proteinExistence type="predicted"/>
<evidence type="ECO:0000313" key="1">
    <source>
        <dbReference type="EMBL" id="MCP2333032.1"/>
    </source>
</evidence>
<organism evidence="1 2">
    <name type="scientific">Actinoalloteichus caeruleus DSM 43889</name>
    <dbReference type="NCBI Taxonomy" id="1120930"/>
    <lineage>
        <taxon>Bacteria</taxon>
        <taxon>Bacillati</taxon>
        <taxon>Actinomycetota</taxon>
        <taxon>Actinomycetes</taxon>
        <taxon>Pseudonocardiales</taxon>
        <taxon>Pseudonocardiaceae</taxon>
        <taxon>Actinoalloteichus</taxon>
        <taxon>Actinoalloteichus cyanogriseus</taxon>
    </lineage>
</organism>
<comment type="caution">
    <text evidence="1">The sequence shown here is derived from an EMBL/GenBank/DDBJ whole genome shotgun (WGS) entry which is preliminary data.</text>
</comment>
<gene>
    <name evidence="1" type="ORF">G443_003302</name>
</gene>
<sequence>MNIAATLRARRARNRGRRAIQRAIDNAASSPALRDELLMIQQRHETIQR</sequence>
<accession>A0ABT1JL06</accession>
<dbReference type="EMBL" id="AUBJ02000001">
    <property type="protein sequence ID" value="MCP2333032.1"/>
    <property type="molecule type" value="Genomic_DNA"/>
</dbReference>
<dbReference type="Proteomes" id="UP000791080">
    <property type="component" value="Unassembled WGS sequence"/>
</dbReference>
<protein>
    <submittedName>
        <fullName evidence="1">Uncharacterized protein</fullName>
    </submittedName>
</protein>
<keyword evidence="2" id="KW-1185">Reference proteome</keyword>
<evidence type="ECO:0000313" key="2">
    <source>
        <dbReference type="Proteomes" id="UP000791080"/>
    </source>
</evidence>
<name>A0ABT1JL06_ACTCY</name>